<dbReference type="InterPro" id="IPR001394">
    <property type="entry name" value="Peptidase_C19_UCH"/>
</dbReference>
<evidence type="ECO:0000313" key="4">
    <source>
        <dbReference type="EMBL" id="VDN15199.1"/>
    </source>
</evidence>
<organism evidence="4 5">
    <name type="scientific">Dibothriocephalus latus</name>
    <name type="common">Fish tapeworm</name>
    <name type="synonym">Diphyllobothrium latum</name>
    <dbReference type="NCBI Taxonomy" id="60516"/>
    <lineage>
        <taxon>Eukaryota</taxon>
        <taxon>Metazoa</taxon>
        <taxon>Spiralia</taxon>
        <taxon>Lophotrochozoa</taxon>
        <taxon>Platyhelminthes</taxon>
        <taxon>Cestoda</taxon>
        <taxon>Eucestoda</taxon>
        <taxon>Diphyllobothriidea</taxon>
        <taxon>Diphyllobothriidae</taxon>
        <taxon>Dibothriocephalus</taxon>
    </lineage>
</organism>
<dbReference type="PROSITE" id="PS50235">
    <property type="entry name" value="USP_3"/>
    <property type="match status" value="1"/>
</dbReference>
<dbReference type="AlphaFoldDB" id="A0A3P7P3S0"/>
<protein>
    <recommendedName>
        <fullName evidence="2">ubiquitinyl hydrolase 1</fullName>
        <ecNumber evidence="2">3.4.19.12</ecNumber>
    </recommendedName>
</protein>
<dbReference type="InterPro" id="IPR050185">
    <property type="entry name" value="Ub_carboxyl-term_hydrolase"/>
</dbReference>
<accession>A0A3P7P3S0</accession>
<keyword evidence="5" id="KW-1185">Reference proteome</keyword>
<feature type="domain" description="USP" evidence="3">
    <location>
        <begin position="1"/>
        <end position="156"/>
    </location>
</feature>
<dbReference type="GO" id="GO:0004843">
    <property type="term" value="F:cysteine-type deubiquitinase activity"/>
    <property type="evidence" value="ECO:0007669"/>
    <property type="project" value="UniProtKB-EC"/>
</dbReference>
<evidence type="ECO:0000313" key="5">
    <source>
        <dbReference type="Proteomes" id="UP000281553"/>
    </source>
</evidence>
<dbReference type="EMBL" id="UYRU01061723">
    <property type="protein sequence ID" value="VDN15199.1"/>
    <property type="molecule type" value="Genomic_DNA"/>
</dbReference>
<dbReference type="InterPro" id="IPR028889">
    <property type="entry name" value="USP"/>
</dbReference>
<gene>
    <name evidence="4" type="ORF">DILT_LOCUS11030</name>
</gene>
<dbReference type="PANTHER" id="PTHR21646">
    <property type="entry name" value="UBIQUITIN CARBOXYL-TERMINAL HYDROLASE"/>
    <property type="match status" value="1"/>
</dbReference>
<reference evidence="4 5" key="1">
    <citation type="submission" date="2018-11" db="EMBL/GenBank/DDBJ databases">
        <authorList>
            <consortium name="Pathogen Informatics"/>
        </authorList>
    </citation>
    <scope>NUCLEOTIDE SEQUENCE [LARGE SCALE GENOMIC DNA]</scope>
</reference>
<evidence type="ECO:0000256" key="2">
    <source>
        <dbReference type="ARBA" id="ARBA00012759"/>
    </source>
</evidence>
<sequence length="156" mass="17759">MNSALQCISNIPQLTNFFLEDIYKIDLNTVSGLGSRGLFARRFANLIKRMWSEDSTEKAIYPRELTMAICNYAPQFAGYEQHDAHELMMLLLDVLHEDLNRVQQKPYIELKDADGRSDAVSHSSLFHFPTYAIRLPNIKGPCTRPNGDIVCFSSCL</sequence>
<evidence type="ECO:0000259" key="3">
    <source>
        <dbReference type="PROSITE" id="PS50235"/>
    </source>
</evidence>
<name>A0A3P7P3S0_DIBLA</name>
<dbReference type="InterPro" id="IPR038765">
    <property type="entry name" value="Papain-like_cys_pep_sf"/>
</dbReference>
<dbReference type="Pfam" id="PF00443">
    <property type="entry name" value="UCH"/>
    <property type="match status" value="1"/>
</dbReference>
<dbReference type="SUPFAM" id="SSF54001">
    <property type="entry name" value="Cysteine proteinases"/>
    <property type="match status" value="1"/>
</dbReference>
<comment type="catalytic activity">
    <reaction evidence="1">
        <text>Thiol-dependent hydrolysis of ester, thioester, amide, peptide and isopeptide bonds formed by the C-terminal Gly of ubiquitin (a 76-residue protein attached to proteins as an intracellular targeting signal).</text>
        <dbReference type="EC" id="3.4.19.12"/>
    </reaction>
</comment>
<dbReference type="GO" id="GO:0016579">
    <property type="term" value="P:protein deubiquitination"/>
    <property type="evidence" value="ECO:0007669"/>
    <property type="project" value="InterPro"/>
</dbReference>
<dbReference type="EC" id="3.4.19.12" evidence="2"/>
<dbReference type="OrthoDB" id="292964at2759"/>
<dbReference type="Gene3D" id="3.90.70.10">
    <property type="entry name" value="Cysteine proteinases"/>
    <property type="match status" value="1"/>
</dbReference>
<proteinExistence type="predicted"/>
<dbReference type="Proteomes" id="UP000281553">
    <property type="component" value="Unassembled WGS sequence"/>
</dbReference>
<evidence type="ECO:0000256" key="1">
    <source>
        <dbReference type="ARBA" id="ARBA00000707"/>
    </source>
</evidence>